<sequence>MMNGVTKITLAASLLAGLAGCGNDSENAGPFGALAQTAGQIAAERRAADQPAASAKSPQEAAAEALRVNPGPLIQVGFENLGRTQVMAMTGQNGAMRTFMTPSEEAVILRNGMLVGTRGLGNDLSVAEPGTEGLIRAGGSGSGTRVMRYFAGDGVERPLQFACTVGAGPRPGVIVESCQGHGASFQNSYMVQGGQIPVSRQWVGPALGYVTIQTLRN</sequence>
<evidence type="ECO:0008006" key="3">
    <source>
        <dbReference type="Google" id="ProtNLM"/>
    </source>
</evidence>
<dbReference type="OrthoDB" id="6237231at2"/>
<protein>
    <recommendedName>
        <fullName evidence="3">Group 4 capsule polysaccharide lipoprotein gfcB, YjbF</fullName>
    </recommendedName>
</protein>
<dbReference type="SUPFAM" id="SSF159270">
    <property type="entry name" value="YmcC-like"/>
    <property type="match status" value="1"/>
</dbReference>
<evidence type="ECO:0000313" key="1">
    <source>
        <dbReference type="EMBL" id="VDS10696.1"/>
    </source>
</evidence>
<proteinExistence type="predicted"/>
<dbReference type="Pfam" id="PF11102">
    <property type="entry name" value="YjbF"/>
    <property type="match status" value="1"/>
</dbReference>
<dbReference type="Gene3D" id="2.40.360.10">
    <property type="entry name" value="YmcC-like"/>
    <property type="match status" value="1"/>
</dbReference>
<reference evidence="1 2" key="1">
    <citation type="submission" date="2018-12" db="EMBL/GenBank/DDBJ databases">
        <authorList>
            <person name="Criscuolo A."/>
        </authorList>
    </citation>
    <scope>NUCLEOTIDE SEQUENCE [LARGE SCALE GENOMIC DNA]</scope>
    <source>
        <strain evidence="1">ACIP1116241</strain>
    </source>
</reference>
<accession>A0A447IT56</accession>
<gene>
    <name evidence="1" type="ORF">PARHAE_03914</name>
</gene>
<dbReference type="Proteomes" id="UP000270743">
    <property type="component" value="Unassembled WGS sequence"/>
</dbReference>
<evidence type="ECO:0000313" key="2">
    <source>
        <dbReference type="Proteomes" id="UP000270743"/>
    </source>
</evidence>
<dbReference type="InterPro" id="IPR021308">
    <property type="entry name" value="GfcB"/>
</dbReference>
<organism evidence="1 2">
    <name type="scientific">Paracoccus haematequi</name>
    <dbReference type="NCBI Taxonomy" id="2491866"/>
    <lineage>
        <taxon>Bacteria</taxon>
        <taxon>Pseudomonadati</taxon>
        <taxon>Pseudomonadota</taxon>
        <taxon>Alphaproteobacteria</taxon>
        <taxon>Rhodobacterales</taxon>
        <taxon>Paracoccaceae</taxon>
        <taxon>Paracoccus</taxon>
    </lineage>
</organism>
<name>A0A447IT56_9RHOB</name>
<dbReference type="AlphaFoldDB" id="A0A447IT56"/>
<keyword evidence="2" id="KW-1185">Reference proteome</keyword>
<dbReference type="EMBL" id="UZWE01000072">
    <property type="protein sequence ID" value="VDS10696.1"/>
    <property type="molecule type" value="Genomic_DNA"/>
</dbReference>
<dbReference type="InterPro" id="IPR023373">
    <property type="entry name" value="YmcC_sf"/>
</dbReference>
<dbReference type="PROSITE" id="PS51257">
    <property type="entry name" value="PROKAR_LIPOPROTEIN"/>
    <property type="match status" value="1"/>
</dbReference>